<feature type="region of interest" description="Disordered" evidence="1">
    <location>
        <begin position="126"/>
        <end position="287"/>
    </location>
</feature>
<evidence type="ECO:0000313" key="3">
    <source>
        <dbReference type="EMBL" id="NYZ24949.1"/>
    </source>
</evidence>
<dbReference type="Proteomes" id="UP000584642">
    <property type="component" value="Unassembled WGS sequence"/>
</dbReference>
<evidence type="ECO:0000256" key="1">
    <source>
        <dbReference type="SAM" id="MobiDB-lite"/>
    </source>
</evidence>
<accession>A0ABX2TMW7</accession>
<dbReference type="EMBL" id="JABFDB010000048">
    <property type="protein sequence ID" value="NYZ24949.1"/>
    <property type="molecule type" value="Genomic_DNA"/>
</dbReference>
<dbReference type="SUPFAM" id="SSF49879">
    <property type="entry name" value="SMAD/FHA domain"/>
    <property type="match status" value="1"/>
</dbReference>
<feature type="compositionally biased region" description="Pro residues" evidence="1">
    <location>
        <begin position="219"/>
        <end position="228"/>
    </location>
</feature>
<feature type="compositionally biased region" description="Pro residues" evidence="1">
    <location>
        <begin position="272"/>
        <end position="282"/>
    </location>
</feature>
<protein>
    <submittedName>
        <fullName evidence="3">FHA domain-containing protein</fullName>
    </submittedName>
</protein>
<feature type="domain" description="FHA" evidence="2">
    <location>
        <begin position="27"/>
        <end position="73"/>
    </location>
</feature>
<dbReference type="SMART" id="SM00240">
    <property type="entry name" value="FHA"/>
    <property type="match status" value="1"/>
</dbReference>
<dbReference type="Pfam" id="PF00498">
    <property type="entry name" value="FHA"/>
    <property type="match status" value="1"/>
</dbReference>
<comment type="caution">
    <text evidence="3">The sequence shown here is derived from an EMBL/GenBank/DDBJ whole genome shotgun (WGS) entry which is preliminary data.</text>
</comment>
<sequence>MKLRLTLLRCPPEQGADKSRELATGRLTIGRGPDNDWVLQDQERVLSKNHCMVEFKGGVYLVIDSSTNGVFLNDGGEPVGRGNTAMLHDGDRLRMGDFLIGARFVEDSAADAKSDPFLAVLKDSPAASPFAAPPEDNDPFGPPGGRRGTMEVMPIPADDELFGARPSSPPAWADRPDRWDAPGWTPPAEPDELPVMTEAMSIGGTVGGAIPDDWDIEPPATPQTPPAAPFAATPPAAGTPSGVSAPAPVLPDDWDDDEPLAPPAFALRPGPLAAPPAGPPTGPDADPVLALARELAGTLLELARSSGRPLPPPFAAAADGAEATDRLLALGPAGARDAVSSLAGALRGLR</sequence>
<dbReference type="Gene3D" id="2.60.200.20">
    <property type="match status" value="1"/>
</dbReference>
<feature type="compositionally biased region" description="Low complexity" evidence="1">
    <location>
        <begin position="229"/>
        <end position="240"/>
    </location>
</feature>
<reference evidence="3 4" key="1">
    <citation type="submission" date="2020-05" db="EMBL/GenBank/DDBJ databases">
        <title>Azospirillum oleiclasticum sp. nov, a nitrogen-fixing and heavy crude oil-emulsifying bacterium isolated from the crude oil of Yumen Oilfield.</title>
        <authorList>
            <person name="Wu D."/>
            <person name="Cai M."/>
            <person name="Zhang X."/>
        </authorList>
    </citation>
    <scope>NUCLEOTIDE SEQUENCE [LARGE SCALE GENOMIC DNA]</scope>
    <source>
        <strain evidence="3 4">ROY-1-1-2</strain>
    </source>
</reference>
<keyword evidence="4" id="KW-1185">Reference proteome</keyword>
<gene>
    <name evidence="3" type="ORF">HND93_35045</name>
</gene>
<evidence type="ECO:0000259" key="2">
    <source>
        <dbReference type="PROSITE" id="PS50006"/>
    </source>
</evidence>
<dbReference type="InterPro" id="IPR000253">
    <property type="entry name" value="FHA_dom"/>
</dbReference>
<dbReference type="PROSITE" id="PS50006">
    <property type="entry name" value="FHA_DOMAIN"/>
    <property type="match status" value="1"/>
</dbReference>
<name>A0ABX2TMW7_9PROT</name>
<proteinExistence type="predicted"/>
<dbReference type="InterPro" id="IPR008984">
    <property type="entry name" value="SMAD_FHA_dom_sf"/>
</dbReference>
<dbReference type="RefSeq" id="WP_180286724.1">
    <property type="nucleotide sequence ID" value="NZ_JABFDB010000048.1"/>
</dbReference>
<dbReference type="CDD" id="cd00060">
    <property type="entry name" value="FHA"/>
    <property type="match status" value="1"/>
</dbReference>
<evidence type="ECO:0000313" key="4">
    <source>
        <dbReference type="Proteomes" id="UP000584642"/>
    </source>
</evidence>
<organism evidence="3 4">
    <name type="scientific">Azospirillum oleiclasticum</name>
    <dbReference type="NCBI Taxonomy" id="2735135"/>
    <lineage>
        <taxon>Bacteria</taxon>
        <taxon>Pseudomonadati</taxon>
        <taxon>Pseudomonadota</taxon>
        <taxon>Alphaproteobacteria</taxon>
        <taxon>Rhodospirillales</taxon>
        <taxon>Azospirillaceae</taxon>
        <taxon>Azospirillum</taxon>
    </lineage>
</organism>